<dbReference type="SUPFAM" id="SSF52540">
    <property type="entry name" value="P-loop containing nucleoside triphosphate hydrolases"/>
    <property type="match status" value="1"/>
</dbReference>
<comment type="similarity">
    <text evidence="1">Belongs to the ABC transporter superfamily.</text>
</comment>
<keyword evidence="4" id="KW-0067">ATP-binding</keyword>
<evidence type="ECO:0000256" key="2">
    <source>
        <dbReference type="ARBA" id="ARBA00022448"/>
    </source>
</evidence>
<sequence>MYMMTETVLQVDHVSKVIGKKTILHDVSLSVERGEIFGLLGPNGSGKTTLIRTVVGLIKETEGTITVNGFPLKEQFTSAMKSIGAIIENPEFYDYLTGYQNLKHFANMHEGITSERLDEVIALVKLENSIHAKVKTYSLGMRQRLGVAQAILHKPALLLLDEPTNGLDPAGMREFRTYLQTLCREEGISILIASHLLKEVEALCDRVGIIQNGELKAIQDLSPNRQDQGMYVEFEVSDAQKAADLLSQEFQVTIKSDSIDLVIMKEQIPAVNRKLVDSDILVYRITPVYETLEDSFMSVTEGEHHA</sequence>
<dbReference type="PANTHER" id="PTHR43335:SF4">
    <property type="entry name" value="ABC TRANSPORTER, ATP-BINDING PROTEIN"/>
    <property type="match status" value="1"/>
</dbReference>
<dbReference type="InterPro" id="IPR027417">
    <property type="entry name" value="P-loop_NTPase"/>
</dbReference>
<dbReference type="PROSITE" id="PS00211">
    <property type="entry name" value="ABC_TRANSPORTER_1"/>
    <property type="match status" value="1"/>
</dbReference>
<accession>A0A8D4BKX3</accession>
<dbReference type="GO" id="GO:0005524">
    <property type="term" value="F:ATP binding"/>
    <property type="evidence" value="ECO:0007669"/>
    <property type="project" value="UniProtKB-KW"/>
</dbReference>
<organism evidence="6 7">
    <name type="scientific">Priestia megaterium (strain WSH-002)</name>
    <name type="common">Bacillus megaterium</name>
    <dbReference type="NCBI Taxonomy" id="1006007"/>
    <lineage>
        <taxon>Bacteria</taxon>
        <taxon>Bacillati</taxon>
        <taxon>Bacillota</taxon>
        <taxon>Bacilli</taxon>
        <taxon>Bacillales</taxon>
        <taxon>Bacillaceae</taxon>
        <taxon>Priestia</taxon>
    </lineage>
</organism>
<dbReference type="Proteomes" id="UP000001283">
    <property type="component" value="Chromosome"/>
</dbReference>
<evidence type="ECO:0000256" key="1">
    <source>
        <dbReference type="ARBA" id="ARBA00005417"/>
    </source>
</evidence>
<dbReference type="KEGG" id="bmh:BMWSH_3019"/>
<dbReference type="GO" id="GO:0016887">
    <property type="term" value="F:ATP hydrolysis activity"/>
    <property type="evidence" value="ECO:0007669"/>
    <property type="project" value="InterPro"/>
</dbReference>
<keyword evidence="2" id="KW-0813">Transport</keyword>
<gene>
    <name evidence="6" type="primary">ydbJ</name>
    <name evidence="6" type="ORF">BMWSH_3019</name>
</gene>
<dbReference type="InterPro" id="IPR017871">
    <property type="entry name" value="ABC_transporter-like_CS"/>
</dbReference>
<proteinExistence type="inferred from homology"/>
<dbReference type="EMBL" id="CP003017">
    <property type="protein sequence ID" value="AEN89901.1"/>
    <property type="molecule type" value="Genomic_DNA"/>
</dbReference>
<protein>
    <submittedName>
        <fullName evidence="6">ABC-type multidrug transport system ATPase component-like protein</fullName>
    </submittedName>
</protein>
<evidence type="ECO:0000259" key="5">
    <source>
        <dbReference type="PROSITE" id="PS50893"/>
    </source>
</evidence>
<dbReference type="AlphaFoldDB" id="A0A8D4BKX3"/>
<evidence type="ECO:0000313" key="7">
    <source>
        <dbReference type="Proteomes" id="UP000001283"/>
    </source>
</evidence>
<evidence type="ECO:0000256" key="4">
    <source>
        <dbReference type="ARBA" id="ARBA00022840"/>
    </source>
</evidence>
<feature type="domain" description="ABC transporter" evidence="5">
    <location>
        <begin position="9"/>
        <end position="237"/>
    </location>
</feature>
<reference evidence="6 7" key="1">
    <citation type="journal article" date="2011" name="J. Bacteriol.">
        <title>Complete genome sequence of the industrial strain Bacillus megaterium WSH-002.</title>
        <authorList>
            <person name="Liu L."/>
            <person name="Li Y."/>
            <person name="Zhang J."/>
            <person name="Zou W."/>
            <person name="Zhou Z."/>
            <person name="Liu J."/>
            <person name="Li X."/>
            <person name="Wang L."/>
            <person name="Chen J."/>
        </authorList>
    </citation>
    <scope>NUCLEOTIDE SEQUENCE [LARGE SCALE GENOMIC DNA]</scope>
    <source>
        <strain evidence="6 7">WSH-002</strain>
    </source>
</reference>
<evidence type="ECO:0000313" key="6">
    <source>
        <dbReference type="EMBL" id="AEN89901.1"/>
    </source>
</evidence>
<dbReference type="SMART" id="SM00382">
    <property type="entry name" value="AAA"/>
    <property type="match status" value="1"/>
</dbReference>
<keyword evidence="3" id="KW-0547">Nucleotide-binding</keyword>
<dbReference type="PANTHER" id="PTHR43335">
    <property type="entry name" value="ABC TRANSPORTER, ATP-BINDING PROTEIN"/>
    <property type="match status" value="1"/>
</dbReference>
<dbReference type="PROSITE" id="PS50893">
    <property type="entry name" value="ABC_TRANSPORTER_2"/>
    <property type="match status" value="1"/>
</dbReference>
<dbReference type="Gene3D" id="3.40.50.300">
    <property type="entry name" value="P-loop containing nucleotide triphosphate hydrolases"/>
    <property type="match status" value="1"/>
</dbReference>
<evidence type="ECO:0000256" key="3">
    <source>
        <dbReference type="ARBA" id="ARBA00022741"/>
    </source>
</evidence>
<dbReference type="InterPro" id="IPR003439">
    <property type="entry name" value="ABC_transporter-like_ATP-bd"/>
</dbReference>
<dbReference type="InterPro" id="IPR003593">
    <property type="entry name" value="AAA+_ATPase"/>
</dbReference>
<name>A0A8D4BKX3_PRIMW</name>
<dbReference type="Pfam" id="PF00005">
    <property type="entry name" value="ABC_tran"/>
    <property type="match status" value="1"/>
</dbReference>